<organism evidence="1">
    <name type="scientific">Arundo donax</name>
    <name type="common">Giant reed</name>
    <name type="synonym">Donax arundinaceus</name>
    <dbReference type="NCBI Taxonomy" id="35708"/>
    <lineage>
        <taxon>Eukaryota</taxon>
        <taxon>Viridiplantae</taxon>
        <taxon>Streptophyta</taxon>
        <taxon>Embryophyta</taxon>
        <taxon>Tracheophyta</taxon>
        <taxon>Spermatophyta</taxon>
        <taxon>Magnoliopsida</taxon>
        <taxon>Liliopsida</taxon>
        <taxon>Poales</taxon>
        <taxon>Poaceae</taxon>
        <taxon>PACMAD clade</taxon>
        <taxon>Arundinoideae</taxon>
        <taxon>Arundineae</taxon>
        <taxon>Arundo</taxon>
    </lineage>
</organism>
<keyword evidence="1" id="KW-0808">Transferase</keyword>
<dbReference type="GO" id="GO:0008483">
    <property type="term" value="F:transaminase activity"/>
    <property type="evidence" value="ECO:0007669"/>
    <property type="project" value="UniProtKB-KW"/>
</dbReference>
<name>A0A0A9D256_ARUDO</name>
<dbReference type="AlphaFoldDB" id="A0A0A9D256"/>
<reference evidence="1" key="2">
    <citation type="journal article" date="2015" name="Data Brief">
        <title>Shoot transcriptome of the giant reed, Arundo donax.</title>
        <authorList>
            <person name="Barrero R.A."/>
            <person name="Guerrero F.D."/>
            <person name="Moolhuijzen P."/>
            <person name="Goolsby J.A."/>
            <person name="Tidwell J."/>
            <person name="Bellgard S.E."/>
            <person name="Bellgard M.I."/>
        </authorList>
    </citation>
    <scope>NUCLEOTIDE SEQUENCE</scope>
    <source>
        <tissue evidence="1">Shoot tissue taken approximately 20 cm above the soil surface</tissue>
    </source>
</reference>
<sequence>MAPLPMSRGRRYRAPFPCGGTQRLLARTVCLTAWTNCSTEGAGMHMRLAPCCIRRAFSSGRNSVHPARSGRRYAFIPSNRPWP</sequence>
<protein>
    <submittedName>
        <fullName evidence="1">Branched-chain-amino-acid aminotransferase</fullName>
    </submittedName>
</protein>
<reference evidence="1" key="1">
    <citation type="submission" date="2014-09" db="EMBL/GenBank/DDBJ databases">
        <authorList>
            <person name="Magalhaes I.L.F."/>
            <person name="Oliveira U."/>
            <person name="Santos F.R."/>
            <person name="Vidigal T.H.D.A."/>
            <person name="Brescovit A.D."/>
            <person name="Santos A.J."/>
        </authorList>
    </citation>
    <scope>NUCLEOTIDE SEQUENCE</scope>
    <source>
        <tissue evidence="1">Shoot tissue taken approximately 20 cm above the soil surface</tissue>
    </source>
</reference>
<proteinExistence type="predicted"/>
<evidence type="ECO:0000313" key="1">
    <source>
        <dbReference type="EMBL" id="JAD80773.1"/>
    </source>
</evidence>
<accession>A0A0A9D256</accession>
<dbReference type="EMBL" id="GBRH01217122">
    <property type="protein sequence ID" value="JAD80773.1"/>
    <property type="molecule type" value="Transcribed_RNA"/>
</dbReference>
<keyword evidence="1" id="KW-0032">Aminotransferase</keyword>